<dbReference type="Proteomes" id="UP001596074">
    <property type="component" value="Unassembled WGS sequence"/>
</dbReference>
<feature type="region of interest" description="Disordered" evidence="1">
    <location>
        <begin position="814"/>
        <end position="833"/>
    </location>
</feature>
<proteinExistence type="predicted"/>
<dbReference type="RefSeq" id="WP_378286257.1">
    <property type="nucleotide sequence ID" value="NZ_JBHSON010000054.1"/>
</dbReference>
<gene>
    <name evidence="3" type="ORF">ACFPZN_33225</name>
</gene>
<comment type="caution">
    <text evidence="3">The sequence shown here is derived from an EMBL/GenBank/DDBJ whole genome shotgun (WGS) entry which is preliminary data.</text>
</comment>
<feature type="domain" description="DUF4132" evidence="2">
    <location>
        <begin position="816"/>
        <end position="997"/>
    </location>
</feature>
<name>A0ABW1A7I0_9ACTN</name>
<evidence type="ECO:0000313" key="4">
    <source>
        <dbReference type="Proteomes" id="UP001596074"/>
    </source>
</evidence>
<evidence type="ECO:0000313" key="3">
    <source>
        <dbReference type="EMBL" id="MFC5750513.1"/>
    </source>
</evidence>
<protein>
    <submittedName>
        <fullName evidence="3">DUF4132 domain-containing protein</fullName>
    </submittedName>
</protein>
<evidence type="ECO:0000256" key="1">
    <source>
        <dbReference type="SAM" id="MobiDB-lite"/>
    </source>
</evidence>
<evidence type="ECO:0000259" key="2">
    <source>
        <dbReference type="Pfam" id="PF13569"/>
    </source>
</evidence>
<dbReference type="EMBL" id="JBHSON010000054">
    <property type="protein sequence ID" value="MFC5750513.1"/>
    <property type="molecule type" value="Genomic_DNA"/>
</dbReference>
<dbReference type="Pfam" id="PF13569">
    <property type="entry name" value="DUF4132"/>
    <property type="match status" value="1"/>
</dbReference>
<sequence>MDDQVGEDVLILPEALRDALHPRRGGAAGAPVRVEDGSADWIARGVERRRERIEEVLAHSETDPGLAERARRHLGGEPDPQGAAVVAAIVCGPPRQDRAEAERRFAHGWAEEHGLAFAARALAELADLVMYLRLGVRPGGTGPPDAGALRDVRALLAACGDEEYAAAEELLAGARRAAGQRVVASYLVPTRRDWVDECCASPPAHGWRWMLLASLSTARHAKLLGLWLSLTYRDCWEGLFVTMAEGMGSAAVPALAAALDPHGDMPPAGHPEVLAALGVLPLDEAFAAMAGRIESQHAQQALLTAMERFPARAVRVLAPVTAGGTRAAALATEMLKAHLRLHPGLAVPAAAREIAASVARVPDAPAAEVPALLAEPPWARDRAPIVLKGLAPPAEGSLRWEPGEREAWADVPDGLIEPLDPHADLEVMARKFGTGKLNRQKRLSLVAEGPDDLVRPLLEGWDPGTPLAFRGDWWRPLVARHGLAMRPPLVKCALHVPASQDTMLLPFLDAEVAALMAGWLGKTKTKRHALAWFGRHGLDAVPFLVPAALGKPVRPRRDAEAALRALAGEHGDAAVVDAARAHGAEAADAIAATLAADALEVRAARLPAIGDWADPAALPQILLPGRRAALPAAATRTLMTMLALSKPGDVYPGVARAAAECDPASLAGFAWSLFERWQMAGAPSADAWALTALGPLGDDGTVRRLTPLVRAWPGESGHARAVRGLDVLAEIGTETALVHLHGIAERVRYRGLRDRAREKIAEIAGRLGLTAEQLGDRLVPDLGLDDAGALVLDYGPRRFTVGFDEALTPYVTGEDGKRRKALPKPAKSDDPDLAPEAYRRFAQLKKDARAVASDQVLRLERAMVTGRRWTPAEFRTYFTGHPLVRHIARRLVWTAEHGGRATAFRVAEDSTLADVADDAFTLPETALVGIPHPLELGEAVKAWSDVFADYEILQPFPQLARPVAALTEEERTGGRLARFEGATVPSGAVRGLERRGWLLPRDSDGIQYEISRPLAAGLSVEIVLDTGLYAGSGGEEDDQVLERVTVEGDPAALDDPSLAVPVSEALADLGRLTGTG</sequence>
<keyword evidence="4" id="KW-1185">Reference proteome</keyword>
<organism evidence="3 4">
    <name type="scientific">Actinomadura rugatobispora</name>
    <dbReference type="NCBI Taxonomy" id="1994"/>
    <lineage>
        <taxon>Bacteria</taxon>
        <taxon>Bacillati</taxon>
        <taxon>Actinomycetota</taxon>
        <taxon>Actinomycetes</taxon>
        <taxon>Streptosporangiales</taxon>
        <taxon>Thermomonosporaceae</taxon>
        <taxon>Actinomadura</taxon>
    </lineage>
</organism>
<dbReference type="InterPro" id="IPR025406">
    <property type="entry name" value="DUF4132"/>
</dbReference>
<reference evidence="4" key="1">
    <citation type="journal article" date="2019" name="Int. J. Syst. Evol. Microbiol.">
        <title>The Global Catalogue of Microorganisms (GCM) 10K type strain sequencing project: providing services to taxonomists for standard genome sequencing and annotation.</title>
        <authorList>
            <consortium name="The Broad Institute Genomics Platform"/>
            <consortium name="The Broad Institute Genome Sequencing Center for Infectious Disease"/>
            <person name="Wu L."/>
            <person name="Ma J."/>
        </authorList>
    </citation>
    <scope>NUCLEOTIDE SEQUENCE [LARGE SCALE GENOMIC DNA]</scope>
    <source>
        <strain evidence="4">KCTC 42087</strain>
    </source>
</reference>
<accession>A0ABW1A7I0</accession>